<dbReference type="InterPro" id="IPR001584">
    <property type="entry name" value="Integrase_cat-core"/>
</dbReference>
<reference evidence="3 4" key="1">
    <citation type="submission" date="2024-09" db="EMBL/GenBank/DDBJ databases">
        <authorList>
            <person name="Sun Q."/>
            <person name="Mori K."/>
        </authorList>
    </citation>
    <scope>NUCLEOTIDE SEQUENCE [LARGE SCALE GENOMIC DNA]</scope>
    <source>
        <strain evidence="3 4">JCM 11411</strain>
    </source>
</reference>
<proteinExistence type="predicted"/>
<dbReference type="EMBL" id="JBHMAS010000046">
    <property type="protein sequence ID" value="MFB9781416.1"/>
    <property type="molecule type" value="Genomic_DNA"/>
</dbReference>
<comment type="caution">
    <text evidence="3">The sequence shown here is derived from an EMBL/GenBank/DDBJ whole genome shotgun (WGS) entry which is preliminary data.</text>
</comment>
<evidence type="ECO:0000259" key="2">
    <source>
        <dbReference type="PROSITE" id="PS50994"/>
    </source>
</evidence>
<dbReference type="PROSITE" id="PS50994">
    <property type="entry name" value="INTEGRASE"/>
    <property type="match status" value="1"/>
</dbReference>
<dbReference type="SUPFAM" id="SSF53098">
    <property type="entry name" value="Ribonuclease H-like"/>
    <property type="match status" value="1"/>
</dbReference>
<dbReference type="Gene3D" id="3.30.420.10">
    <property type="entry name" value="Ribonuclease H-like superfamily/Ribonuclease H"/>
    <property type="match status" value="1"/>
</dbReference>
<protein>
    <submittedName>
        <fullName evidence="3">DDE-type integrase/transposase/recombinase</fullName>
    </submittedName>
</protein>
<feature type="compositionally biased region" description="Acidic residues" evidence="1">
    <location>
        <begin position="689"/>
        <end position="709"/>
    </location>
</feature>
<keyword evidence="4" id="KW-1185">Reference proteome</keyword>
<dbReference type="InterPro" id="IPR012337">
    <property type="entry name" value="RNaseH-like_sf"/>
</dbReference>
<dbReference type="InterPro" id="IPR036397">
    <property type="entry name" value="RNaseH_sf"/>
</dbReference>
<evidence type="ECO:0000256" key="1">
    <source>
        <dbReference type="SAM" id="MobiDB-lite"/>
    </source>
</evidence>
<organism evidence="3 4">
    <name type="scientific">Rhodococcus baikonurensis</name>
    <dbReference type="NCBI Taxonomy" id="172041"/>
    <lineage>
        <taxon>Bacteria</taxon>
        <taxon>Bacillati</taxon>
        <taxon>Actinomycetota</taxon>
        <taxon>Actinomycetes</taxon>
        <taxon>Mycobacteriales</taxon>
        <taxon>Nocardiaceae</taxon>
        <taxon>Rhodococcus</taxon>
        <taxon>Rhodococcus erythropolis group</taxon>
    </lineage>
</organism>
<name>A0ABV5XGB8_9NOCA</name>
<sequence>MSGAATRVGVGTRFIYDGEIVEVIEMMATAASNEVVLRTKTNGQIRRIAVRELLTSENVRVIPDEGGPSSDDPGELSSVVTAMLTEPERTQVLERAAHVREVLTGYRSGTAQLPASGEPRAEYDPTVPLTERYAAKAAELEIGVRTLRRWVGDYRRGGEAGLVSGRAAGNAPMEHRDQRWIETALEVMVEHTDQSRPSRTMVIERANARVVARFGAGVVKLPSRATAFRILEELERGHPTFRLSTKRNRDIAARPEGPYGKLRPTRPGEYLLMDTTRLDVFALDPVTLRWVQAELTVGMDWYTRCVVGIQLTPVSTKAVDAAATLYQAFRPRPAGKDWPAHAVWPEHGIPRSLLVDVDAIDGPMCGAASPALAPETIVIDHGKIYVSEHLTSVCQRMGISIQPARLRTGRDKGPVERFFRTIREDLLQALPGYKGPDVHSRGVAPESEAFFYLDELEAIIREWVAVVYHHRPHESLLDPHLPSVKMSPAVMFEHGIARAGYIEVPRDPDLGYEFLKVEWRTLQHYGFEVHGRRYHGDLPLGCRDGASPYPDRGKGKGRWWPLHVDPDDITRIYLRDPISRRWYPLEWEHARSMQMPLSEDALAFARRLAKAKYTYPDDRIAVADLLERWNLGLGSSMTERRMALRMAREDAALDLEPPRTNEVTGPPSVRRHLDPSHGDTAPTVAASEEGIDVGDDDAEDEPDRPDDGDFYADALEYL</sequence>
<evidence type="ECO:0000313" key="4">
    <source>
        <dbReference type="Proteomes" id="UP001589587"/>
    </source>
</evidence>
<evidence type="ECO:0000313" key="3">
    <source>
        <dbReference type="EMBL" id="MFB9781416.1"/>
    </source>
</evidence>
<accession>A0ABV5XGB8</accession>
<feature type="domain" description="Integrase catalytic" evidence="2">
    <location>
        <begin position="263"/>
        <end position="480"/>
    </location>
</feature>
<dbReference type="RefSeq" id="WP_003945387.1">
    <property type="nucleotide sequence ID" value="NZ_JBHMAS010000046.1"/>
</dbReference>
<dbReference type="PANTHER" id="PTHR35004">
    <property type="entry name" value="TRANSPOSASE RV3428C-RELATED"/>
    <property type="match status" value="1"/>
</dbReference>
<dbReference type="Proteomes" id="UP001589587">
    <property type="component" value="Unassembled WGS sequence"/>
</dbReference>
<gene>
    <name evidence="3" type="ORF">ACFFQ6_17130</name>
</gene>
<dbReference type="PANTHER" id="PTHR35004:SF6">
    <property type="entry name" value="TRANSPOSASE"/>
    <property type="match status" value="1"/>
</dbReference>
<feature type="region of interest" description="Disordered" evidence="1">
    <location>
        <begin position="652"/>
        <end position="709"/>
    </location>
</feature>